<keyword evidence="2" id="KW-1185">Reference proteome</keyword>
<sequence>MSDSGDSDDVGYMAAQSSDHDPELENDSDDDEDDGVDVDDGDELDASSDGLSESNDFFDLEAADSDDDVSSSGDSNSDQDHDEPDNHFFPQFKRLPFELRHSIWEFFCPDLTARPRVLWFNLSHHHRRDGSKYLVPVEGPFLDQQTRPARAMLAVHQESRQLIQRVLPDTLSFGHDAVLHFNAERDIVQLSSRHSSTVLHLDNTPRLPGFGEHIRHLALDVVSLFTTGGRTPGPARSFENLQAVYYVTNPFDHKRRHLRWCFSGLANRYVFDTFEEHPGIGEDGQHIYSWPDTRNPGVTDETKVPLALLIDDLLRAGYPAGTKFANFNGAPIWPLVTFRWDCHWPRLENLSRGGAPESSIGESSGSETSGEEEPNEYESEGIDDSIIDDESESSDDDLLVVPLVGGGSSDQSEQEDGSSLVSSSPRPEGYMQDGTIDLTADGEGDMPRFSSPEPPSSETLQGSSDSVHESDSDQPAVRTSRPKRPRARVVDSDSDSDSDDAGPRKRARIGNHRNPIALSSDDENEHRIMRGNRRARTIISEDEGDEDDEDSEQGHDSTEDIRDRRDASSCTSSSEEKDDSEESDGGATVGKALTLAEKLQLHRENNPIPPSEDEDSEILDMGDDDYGARDYADFQDDEEDNEVAEEGEDDQYGLMEAEFDEEEDGY</sequence>
<evidence type="ECO:0000313" key="1">
    <source>
        <dbReference type="EMBL" id="KAH6637342.1"/>
    </source>
</evidence>
<comment type="caution">
    <text evidence="1">The sequence shown here is derived from an EMBL/GenBank/DDBJ whole genome shotgun (WGS) entry which is preliminary data.</text>
</comment>
<reference evidence="1 2" key="1">
    <citation type="journal article" date="2021" name="Nat. Commun.">
        <title>Genetic determinants of endophytism in the Arabidopsis root mycobiome.</title>
        <authorList>
            <person name="Mesny F."/>
            <person name="Miyauchi S."/>
            <person name="Thiergart T."/>
            <person name="Pickel B."/>
            <person name="Atanasova L."/>
            <person name="Karlsson M."/>
            <person name="Huettel B."/>
            <person name="Barry K.W."/>
            <person name="Haridas S."/>
            <person name="Chen C."/>
            <person name="Bauer D."/>
            <person name="Andreopoulos W."/>
            <person name="Pangilinan J."/>
            <person name="LaButti K."/>
            <person name="Riley R."/>
            <person name="Lipzen A."/>
            <person name="Clum A."/>
            <person name="Drula E."/>
            <person name="Henrissat B."/>
            <person name="Kohler A."/>
            <person name="Grigoriev I.V."/>
            <person name="Martin F.M."/>
            <person name="Hacquard S."/>
        </authorList>
    </citation>
    <scope>NUCLEOTIDE SEQUENCE [LARGE SCALE GENOMIC DNA]</scope>
    <source>
        <strain evidence="1 2">MPI-SDFR-AT-0079</strain>
    </source>
</reference>
<dbReference type="EMBL" id="JAGIZQ010000003">
    <property type="protein sequence ID" value="KAH6637342.1"/>
    <property type="molecule type" value="Genomic_DNA"/>
</dbReference>
<name>A0ACB7PG97_9PEZI</name>
<proteinExistence type="predicted"/>
<gene>
    <name evidence="1" type="ORF">F5144DRAFT_570293</name>
</gene>
<accession>A0ACB7PG97</accession>
<protein>
    <submittedName>
        <fullName evidence="1">Uncharacterized protein</fullName>
    </submittedName>
</protein>
<dbReference type="Proteomes" id="UP000724584">
    <property type="component" value="Unassembled WGS sequence"/>
</dbReference>
<evidence type="ECO:0000313" key="2">
    <source>
        <dbReference type="Proteomes" id="UP000724584"/>
    </source>
</evidence>
<organism evidence="1 2">
    <name type="scientific">Chaetomium tenue</name>
    <dbReference type="NCBI Taxonomy" id="1854479"/>
    <lineage>
        <taxon>Eukaryota</taxon>
        <taxon>Fungi</taxon>
        <taxon>Dikarya</taxon>
        <taxon>Ascomycota</taxon>
        <taxon>Pezizomycotina</taxon>
        <taxon>Sordariomycetes</taxon>
        <taxon>Sordariomycetidae</taxon>
        <taxon>Sordariales</taxon>
        <taxon>Chaetomiaceae</taxon>
        <taxon>Chaetomium</taxon>
    </lineage>
</organism>